<organism evidence="1 2">
    <name type="scientific">Cupriavidus basilensis OR16</name>
    <dbReference type="NCBI Taxonomy" id="1127483"/>
    <lineage>
        <taxon>Bacteria</taxon>
        <taxon>Pseudomonadati</taxon>
        <taxon>Pseudomonadota</taxon>
        <taxon>Betaproteobacteria</taxon>
        <taxon>Burkholderiales</taxon>
        <taxon>Burkholderiaceae</taxon>
        <taxon>Cupriavidus</taxon>
    </lineage>
</organism>
<dbReference type="EMBL" id="AHJE01000050">
    <property type="protein sequence ID" value="EHP41332.1"/>
    <property type="molecule type" value="Genomic_DNA"/>
</dbReference>
<sequence length="57" mass="6329">MIFLVTRSNQIVHMREATKDVELVIAMLRDDEASHQVWLDVDSGALAGMASDTVADR</sequence>
<dbReference type="Proteomes" id="UP000005808">
    <property type="component" value="Unassembled WGS sequence"/>
</dbReference>
<evidence type="ECO:0000313" key="2">
    <source>
        <dbReference type="Proteomes" id="UP000005808"/>
    </source>
</evidence>
<accession>H1S863</accession>
<name>H1S863_9BURK</name>
<reference evidence="1 2" key="1">
    <citation type="journal article" date="2012" name="J. Bacteriol.">
        <title>De Novo Genome Project of Cupriavidus basilensis OR16.</title>
        <authorList>
            <person name="Cserhati M."/>
            <person name="Kriszt B."/>
            <person name="Szoboszlay S."/>
            <person name="Toth A."/>
            <person name="Szabo I."/>
            <person name="Tancsics A."/>
            <person name="Nagy I."/>
            <person name="Horvath B."/>
            <person name="Nagy I."/>
            <person name="Kukolya J."/>
        </authorList>
    </citation>
    <scope>NUCLEOTIDE SEQUENCE [LARGE SCALE GENOMIC DNA]</scope>
    <source>
        <strain evidence="1 2">OR16</strain>
    </source>
</reference>
<proteinExistence type="predicted"/>
<comment type="caution">
    <text evidence="1">The sequence shown here is derived from an EMBL/GenBank/DDBJ whole genome shotgun (WGS) entry which is preliminary data.</text>
</comment>
<protein>
    <submittedName>
        <fullName evidence="1">3-hydroxyisobutyrate dehydrogenase</fullName>
    </submittedName>
</protein>
<evidence type="ECO:0000313" key="1">
    <source>
        <dbReference type="EMBL" id="EHP41332.1"/>
    </source>
</evidence>
<dbReference type="AlphaFoldDB" id="H1S863"/>
<gene>
    <name evidence="1" type="ORF">OR16_20807</name>
</gene>